<dbReference type="PANTHER" id="PTHR33546">
    <property type="entry name" value="LARGE, MULTIFUNCTIONAL SECRETED PROTEIN-RELATED"/>
    <property type="match status" value="1"/>
</dbReference>
<evidence type="ECO:0000256" key="1">
    <source>
        <dbReference type="SAM" id="SignalP"/>
    </source>
</evidence>
<dbReference type="RefSeq" id="WP_279296330.1">
    <property type="nucleotide sequence ID" value="NZ_JAOTIF010000003.1"/>
</dbReference>
<feature type="chain" id="PRO_5040902105" evidence="1">
    <location>
        <begin position="23"/>
        <end position="425"/>
    </location>
</feature>
<feature type="domain" description="Pyrroloquinoline quinone-dependent pyranose dehydrogenase beta-propeller" evidence="2">
    <location>
        <begin position="38"/>
        <end position="423"/>
    </location>
</feature>
<dbReference type="InterPro" id="IPR011041">
    <property type="entry name" value="Quinoprot_gluc/sorb_DH_b-prop"/>
</dbReference>
<evidence type="ECO:0000313" key="3">
    <source>
        <dbReference type="EMBL" id="MCU7548885.1"/>
    </source>
</evidence>
<dbReference type="AlphaFoldDB" id="A0A9X3B767"/>
<reference evidence="3" key="2">
    <citation type="submission" date="2023-04" db="EMBL/GenBank/DDBJ databases">
        <title>Paracnuella aquatica gen. nov., sp. nov., a member of the family Chitinophagaceae isolated from a hot spring.</title>
        <authorList>
            <person name="Wang C."/>
        </authorList>
    </citation>
    <scope>NUCLEOTIDE SEQUENCE</scope>
    <source>
        <strain evidence="3">LB-8</strain>
    </source>
</reference>
<dbReference type="PANTHER" id="PTHR33546:SF1">
    <property type="entry name" value="LARGE, MULTIFUNCTIONAL SECRETED PROTEIN"/>
    <property type="match status" value="1"/>
</dbReference>
<accession>A0A9X3B767</accession>
<comment type="caution">
    <text evidence="3">The sequence shown here is derived from an EMBL/GenBank/DDBJ whole genome shotgun (WGS) entry which is preliminary data.</text>
</comment>
<dbReference type="Pfam" id="PF22807">
    <property type="entry name" value="TrAA12"/>
    <property type="match status" value="1"/>
</dbReference>
<name>A0A9X3B767_9BACT</name>
<dbReference type="SUPFAM" id="SSF50952">
    <property type="entry name" value="Soluble quinoprotein glucose dehydrogenase"/>
    <property type="match status" value="1"/>
</dbReference>
<dbReference type="EMBL" id="JAOTIF010000003">
    <property type="protein sequence ID" value="MCU7548885.1"/>
    <property type="molecule type" value="Genomic_DNA"/>
</dbReference>
<evidence type="ECO:0000313" key="4">
    <source>
        <dbReference type="Proteomes" id="UP001155483"/>
    </source>
</evidence>
<evidence type="ECO:0000259" key="2">
    <source>
        <dbReference type="Pfam" id="PF22807"/>
    </source>
</evidence>
<dbReference type="Proteomes" id="UP001155483">
    <property type="component" value="Unassembled WGS sequence"/>
</dbReference>
<protein>
    <submittedName>
        <fullName evidence="3">PQQ-dependent sugar dehydrogenase</fullName>
    </submittedName>
</protein>
<sequence length="425" mass="46687">MKKLLILFLGILSIINVQTVLANDSTVVKTTLPVDDIKLPPGFKATIVAGKLGRARHLVVNTNGDIYVKLERLRNGKGIVRLRDTNGDGKADDSMYFGNYVGTGITIKNGYLYASSNSEVFRYKLNEKNEVANPDAPEKIITGLVDQRTHNSKSIVLDNDGNIYVNIGAPTNACQVQDRTKGSPGQEPCPILEKAGGIWQFKADGKNQSYGEGVRFATGLRNVVGLDWNGQTNSLFVMQHGRDQLSNLYPEMFNDQQSAELPAEEMFELKKGADCGWPYCYYDQQQNKKVLAPEYGGDGKQVGRCEGVTKPVVAFPGHLAPNGLLFYTGSLFPEKYKNGAFIAFHGSWNRAPLPQKGFFVAFVPFKDGKPSGEWEIFADNFAGMENISSPGQAEYRPCGLSQGPDGALYVSEDAKGTIWKITYKP</sequence>
<feature type="signal peptide" evidence="1">
    <location>
        <begin position="1"/>
        <end position="22"/>
    </location>
</feature>
<gene>
    <name evidence="3" type="ORF">OCK74_07130</name>
</gene>
<keyword evidence="1" id="KW-0732">Signal</keyword>
<dbReference type="InterPro" id="IPR054539">
    <property type="entry name" value="Beta-prop_PDH"/>
</dbReference>
<reference evidence="3" key="1">
    <citation type="submission" date="2022-09" db="EMBL/GenBank/DDBJ databases">
        <authorList>
            <person name="Yuan C."/>
            <person name="Ke Z."/>
        </authorList>
    </citation>
    <scope>NUCLEOTIDE SEQUENCE</scope>
    <source>
        <strain evidence="3">LB-8</strain>
    </source>
</reference>
<dbReference type="Gene3D" id="2.120.10.30">
    <property type="entry name" value="TolB, C-terminal domain"/>
    <property type="match status" value="1"/>
</dbReference>
<keyword evidence="4" id="KW-1185">Reference proteome</keyword>
<dbReference type="InterPro" id="IPR011042">
    <property type="entry name" value="6-blade_b-propeller_TolB-like"/>
</dbReference>
<proteinExistence type="predicted"/>
<organism evidence="3 4">
    <name type="scientific">Paraflavisolibacter caeni</name>
    <dbReference type="NCBI Taxonomy" id="2982496"/>
    <lineage>
        <taxon>Bacteria</taxon>
        <taxon>Pseudomonadati</taxon>
        <taxon>Bacteroidota</taxon>
        <taxon>Chitinophagia</taxon>
        <taxon>Chitinophagales</taxon>
        <taxon>Chitinophagaceae</taxon>
        <taxon>Paraflavisolibacter</taxon>
    </lineage>
</organism>